<keyword evidence="3" id="KW-0677">Repeat</keyword>
<sequence length="1162" mass="125654">MTLDTAVDRSQAFRVVGTAQVLKIPIQHVNGQNVVYWESIEQVFPGFRCVKKADVAVPPCIPSFPGVILDVVLSSASENAPTDSFVRKPSLAPTATLTTAPDVGQNNALAGAQTDPSNEDKFIEDLQVTPGVAETPNRNIITNGPLARPSVASTSSSPQVETTSKIVLSFIDSLKRASEKAKNSDGPLCRKEFNAVMSRMLKLQESSDTKQREMVELQRASNAKQNEILRLQDEMKQLALVHHEETTQMQQRALDQMAVLQSRVQAVLTQTYELHEYPIPRLFIVLPQYPSGWDLLKPFTEKYRLYFLCECGEHTKTASSSKSRTPHEIHLAKHEGYEVTRPTAFFRQYGPYILTILKMLKYSLSVASVAVPAVAHLVNADALNHTAKSLEHLQKCIGPGMDQVIGRIEKDAVDELEPIKHFSDQVENKEALEGADLRKLETFLKDKDGYKVLGNLYRTVTDEGHVKWVCMDHFRENYNQTAAEVFQRAVTALGGSFDENNGLVQVKIGSRESANELYLALEKARSVYELDITLNWACTGTDVQALESALKKSVVAVLHLDLRQFQPSLTNKFSPIPTRYEVLSRILQPLNMKSVHIVLPRSLIKLSNFSPKRPPHLRKLSFEMVVGSNFRVHAETLETESTRTTLYRLGSSVGLNGAEALSKALKTNSTLTTLDFSSITIGDNGAQALSEALKTNSTLTTLDLKDNSIGDSGTQALAEALKTNATLTSLNLEDNSFGPDGVRALAEALTTNSTLITLSLQGNLINVFTSSGTMALAEALKTNSTLTTLNLQHNSIGRRGTQALAEALKTNTTLTTLNLQRNMIGSSDTQALAEALKTNSTLTTLNLQRNLVGDTGAQALAKALRTNSALSTLYLGINQIENYGAKALAGALQTNSTLTTLYLTDNKIEDGGAKALADALKANSTLTTLDLRENSIGSDGAMALAEVLQTNLALTTLILDNNFIGSYGAMALAKALKTNSTVTTLDLGHNSIGVTEARAFSEVLMINSTLTTLDLGYSTAFGSEGAQVLSEALDVNSTLTTLQLWGSMIGDNGAKALSKALTSNSTLSTLHLSNNSIGFNGAHALSELLKINSTLTTLNLSRNNIDDDGAKALADTLKTNSTLTTLYLRDNSIGSDGAKALAESLKSNSTVTIYGVPGLAKT</sequence>
<dbReference type="GO" id="GO:0005634">
    <property type="term" value="C:nucleus"/>
    <property type="evidence" value="ECO:0007669"/>
    <property type="project" value="TreeGrafter"/>
</dbReference>
<evidence type="ECO:0000256" key="5">
    <source>
        <dbReference type="SAM" id="MobiDB-lite"/>
    </source>
</evidence>
<dbReference type="PANTHER" id="PTHR24113">
    <property type="entry name" value="RAN GTPASE-ACTIVATING PROTEIN 1"/>
    <property type="match status" value="1"/>
</dbReference>
<dbReference type="PANTHER" id="PTHR24113:SF12">
    <property type="entry name" value="RAN GTPASE-ACTIVATING PROTEIN 1"/>
    <property type="match status" value="1"/>
</dbReference>
<evidence type="ECO:0000256" key="1">
    <source>
        <dbReference type="ARBA" id="ARBA00022468"/>
    </source>
</evidence>
<keyword evidence="7" id="KW-1185">Reference proteome</keyword>
<dbReference type="GO" id="GO:0048471">
    <property type="term" value="C:perinuclear region of cytoplasm"/>
    <property type="evidence" value="ECO:0007669"/>
    <property type="project" value="TreeGrafter"/>
</dbReference>
<dbReference type="GO" id="GO:0031267">
    <property type="term" value="F:small GTPase binding"/>
    <property type="evidence" value="ECO:0007669"/>
    <property type="project" value="TreeGrafter"/>
</dbReference>
<feature type="region of interest" description="Disordered" evidence="5">
    <location>
        <begin position="96"/>
        <end position="117"/>
    </location>
</feature>
<dbReference type="GO" id="GO:0006913">
    <property type="term" value="P:nucleocytoplasmic transport"/>
    <property type="evidence" value="ECO:0007669"/>
    <property type="project" value="TreeGrafter"/>
</dbReference>
<reference evidence="6" key="1">
    <citation type="journal article" date="2020" name="Fungal Divers.">
        <title>Resolving the Mortierellaceae phylogeny through synthesis of multi-gene phylogenetics and phylogenomics.</title>
        <authorList>
            <person name="Vandepol N."/>
            <person name="Liber J."/>
            <person name="Desiro A."/>
            <person name="Na H."/>
            <person name="Kennedy M."/>
            <person name="Barry K."/>
            <person name="Grigoriev I.V."/>
            <person name="Miller A.N."/>
            <person name="O'Donnell K."/>
            <person name="Stajich J.E."/>
            <person name="Bonito G."/>
        </authorList>
    </citation>
    <scope>NUCLEOTIDE SEQUENCE</scope>
    <source>
        <strain evidence="6">CK1249</strain>
    </source>
</reference>
<dbReference type="SMART" id="SM00368">
    <property type="entry name" value="LRR_RI"/>
    <property type="match status" value="17"/>
</dbReference>
<proteinExistence type="predicted"/>
<protein>
    <recommendedName>
        <fullName evidence="8">RNI-like protein</fullName>
    </recommendedName>
</protein>
<evidence type="ECO:0000256" key="3">
    <source>
        <dbReference type="ARBA" id="ARBA00022737"/>
    </source>
</evidence>
<dbReference type="InterPro" id="IPR027038">
    <property type="entry name" value="RanGap"/>
</dbReference>
<feature type="coiled-coil region" evidence="4">
    <location>
        <begin position="200"/>
        <end position="234"/>
    </location>
</feature>
<dbReference type="InterPro" id="IPR001611">
    <property type="entry name" value="Leu-rich_rpt"/>
</dbReference>
<feature type="region of interest" description="Disordered" evidence="5">
    <location>
        <begin position="134"/>
        <end position="158"/>
    </location>
</feature>
<dbReference type="AlphaFoldDB" id="A0A9P6J9F0"/>
<dbReference type="Pfam" id="PF13516">
    <property type="entry name" value="LRR_6"/>
    <property type="match status" value="14"/>
</dbReference>
<dbReference type="GO" id="GO:0005096">
    <property type="term" value="F:GTPase activator activity"/>
    <property type="evidence" value="ECO:0007669"/>
    <property type="project" value="UniProtKB-KW"/>
</dbReference>
<keyword evidence="2" id="KW-0433">Leucine-rich repeat</keyword>
<evidence type="ECO:0008006" key="8">
    <source>
        <dbReference type="Google" id="ProtNLM"/>
    </source>
</evidence>
<dbReference type="OrthoDB" id="120976at2759"/>
<evidence type="ECO:0000256" key="4">
    <source>
        <dbReference type="SAM" id="Coils"/>
    </source>
</evidence>
<dbReference type="Proteomes" id="UP000738359">
    <property type="component" value="Unassembled WGS sequence"/>
</dbReference>
<dbReference type="SUPFAM" id="SSF52047">
    <property type="entry name" value="RNI-like"/>
    <property type="match status" value="2"/>
</dbReference>
<evidence type="ECO:0000256" key="2">
    <source>
        <dbReference type="ARBA" id="ARBA00022614"/>
    </source>
</evidence>
<dbReference type="InterPro" id="IPR032675">
    <property type="entry name" value="LRR_dom_sf"/>
</dbReference>
<accession>A0A9P6J9F0</accession>
<dbReference type="GO" id="GO:0005829">
    <property type="term" value="C:cytosol"/>
    <property type="evidence" value="ECO:0007669"/>
    <property type="project" value="TreeGrafter"/>
</dbReference>
<organism evidence="6 7">
    <name type="scientific">Mortierella alpina</name>
    <name type="common">Oleaginous fungus</name>
    <name type="synonym">Mortierella renispora</name>
    <dbReference type="NCBI Taxonomy" id="64518"/>
    <lineage>
        <taxon>Eukaryota</taxon>
        <taxon>Fungi</taxon>
        <taxon>Fungi incertae sedis</taxon>
        <taxon>Mucoromycota</taxon>
        <taxon>Mortierellomycotina</taxon>
        <taxon>Mortierellomycetes</taxon>
        <taxon>Mortierellales</taxon>
        <taxon>Mortierellaceae</taxon>
        <taxon>Mortierella</taxon>
    </lineage>
</organism>
<evidence type="ECO:0000313" key="7">
    <source>
        <dbReference type="Proteomes" id="UP000738359"/>
    </source>
</evidence>
<name>A0A9P6J9F0_MORAP</name>
<keyword evidence="4" id="KW-0175">Coiled coil</keyword>
<gene>
    <name evidence="6" type="ORF">BGZ70_007336</name>
</gene>
<dbReference type="CDD" id="cd00116">
    <property type="entry name" value="LRR_RI"/>
    <property type="match status" value="2"/>
</dbReference>
<keyword evidence="1" id="KW-0343">GTPase activation</keyword>
<comment type="caution">
    <text evidence="6">The sequence shown here is derived from an EMBL/GenBank/DDBJ whole genome shotgun (WGS) entry which is preliminary data.</text>
</comment>
<dbReference type="EMBL" id="JAAAHY010000457">
    <property type="protein sequence ID" value="KAF9963562.1"/>
    <property type="molecule type" value="Genomic_DNA"/>
</dbReference>
<dbReference type="Gene3D" id="3.80.10.10">
    <property type="entry name" value="Ribonuclease Inhibitor"/>
    <property type="match status" value="5"/>
</dbReference>
<evidence type="ECO:0000313" key="6">
    <source>
        <dbReference type="EMBL" id="KAF9963562.1"/>
    </source>
</evidence>